<dbReference type="GO" id="GO:0016491">
    <property type="term" value="F:oxidoreductase activity"/>
    <property type="evidence" value="ECO:0007669"/>
    <property type="project" value="UniProtKB-KW"/>
</dbReference>
<dbReference type="EMBL" id="CP016786">
    <property type="protein sequence ID" value="ASW43051.1"/>
    <property type="molecule type" value="Genomic_DNA"/>
</dbReference>
<dbReference type="RefSeq" id="WP_119865190.1">
    <property type="nucleotide sequence ID" value="NZ_CP016786.1"/>
</dbReference>
<keyword evidence="1" id="KW-0521">NADP</keyword>
<evidence type="ECO:0000259" key="4">
    <source>
        <dbReference type="Pfam" id="PF00248"/>
    </source>
</evidence>
<dbReference type="Pfam" id="PF00248">
    <property type="entry name" value="Aldo_ket_red"/>
    <property type="match status" value="1"/>
</dbReference>
<dbReference type="PRINTS" id="PR00069">
    <property type="entry name" value="ALDKETRDTASE"/>
</dbReference>
<dbReference type="CDD" id="cd19092">
    <property type="entry name" value="AKR_BsYcsN_EcYdhF-like"/>
    <property type="match status" value="1"/>
</dbReference>
<organism evidence="5 6">
    <name type="scientific">Clostridium isatidis</name>
    <dbReference type="NCBI Taxonomy" id="182773"/>
    <lineage>
        <taxon>Bacteria</taxon>
        <taxon>Bacillati</taxon>
        <taxon>Bacillota</taxon>
        <taxon>Clostridia</taxon>
        <taxon>Eubacteriales</taxon>
        <taxon>Clostridiaceae</taxon>
        <taxon>Clostridium</taxon>
    </lineage>
</organism>
<dbReference type="KEGG" id="cia:BEN51_06040"/>
<dbReference type="PANTHER" id="PTHR43364">
    <property type="entry name" value="NADH-SPECIFIC METHYLGLYOXAL REDUCTASE-RELATED"/>
    <property type="match status" value="1"/>
</dbReference>
<protein>
    <submittedName>
        <fullName evidence="5">Oxidoreductase</fullName>
    </submittedName>
</protein>
<dbReference type="PANTHER" id="PTHR43364:SF1">
    <property type="entry name" value="OXIDOREDUCTASE YDHF"/>
    <property type="match status" value="1"/>
</dbReference>
<evidence type="ECO:0000256" key="2">
    <source>
        <dbReference type="ARBA" id="ARBA00023002"/>
    </source>
</evidence>
<sequence>MERIKLSEDLSISRIVHGYWRLLDWNMSNEDVLKLLEATYDLGITTVDHADIYGSYLCEERFGKVLSLKKGLREKLEIVTKCGIKLVSENRPENKSHCYDTSKEHIIKSVERSLKNFNTDYIDLLLIHRVDPLLNPEEVVEAFNKLYKEGKVRNFGVSNFLPPQFNMLNSYLDRKLVTNQIEVSPLYLDHIENGTLDLMLEKRVHPMAWSPLAGGRIFKGQDETSIRVRKALNKVKEEVGAKGIDEVVYAWILMHPSKIAPIVGSGNFDRIKASVDGTKIKLTRDQWFEIYVAGRGVDVP</sequence>
<accession>A0A343JBZ3</accession>
<name>A0A343JBZ3_9CLOT</name>
<dbReference type="InterPro" id="IPR020471">
    <property type="entry name" value="AKR"/>
</dbReference>
<evidence type="ECO:0000313" key="6">
    <source>
        <dbReference type="Proteomes" id="UP000264883"/>
    </source>
</evidence>
<gene>
    <name evidence="5" type="ORF">BEN51_06040</name>
</gene>
<dbReference type="OrthoDB" id="9773828at2"/>
<proteinExistence type="inferred from homology"/>
<dbReference type="Proteomes" id="UP000264883">
    <property type="component" value="Chromosome"/>
</dbReference>
<dbReference type="Gene3D" id="3.20.20.100">
    <property type="entry name" value="NADP-dependent oxidoreductase domain"/>
    <property type="match status" value="1"/>
</dbReference>
<reference evidence="5 6" key="1">
    <citation type="submission" date="2016-08" db="EMBL/GenBank/DDBJ databases">
        <title>Complete Genome Sequence Of The Indigo Reducing Clostridium isatidis DSM15098.</title>
        <authorList>
            <person name="Little G.T."/>
            <person name="Minton N.P."/>
        </authorList>
    </citation>
    <scope>NUCLEOTIDE SEQUENCE [LARGE SCALE GENOMIC DNA]</scope>
    <source>
        <strain evidence="5 6">DSM 15098</strain>
    </source>
</reference>
<dbReference type="GO" id="GO:0005829">
    <property type="term" value="C:cytosol"/>
    <property type="evidence" value="ECO:0007669"/>
    <property type="project" value="TreeGrafter"/>
</dbReference>
<dbReference type="InterPro" id="IPR050523">
    <property type="entry name" value="AKR_Detox_Biosynth"/>
</dbReference>
<feature type="domain" description="NADP-dependent oxidoreductase" evidence="4">
    <location>
        <begin position="14"/>
        <end position="290"/>
    </location>
</feature>
<dbReference type="InterPro" id="IPR036812">
    <property type="entry name" value="NAD(P)_OxRdtase_dom_sf"/>
</dbReference>
<dbReference type="AlphaFoldDB" id="A0A343JBZ3"/>
<evidence type="ECO:0000256" key="1">
    <source>
        <dbReference type="ARBA" id="ARBA00022857"/>
    </source>
</evidence>
<dbReference type="InterPro" id="IPR023210">
    <property type="entry name" value="NADP_OxRdtase_dom"/>
</dbReference>
<evidence type="ECO:0000256" key="3">
    <source>
        <dbReference type="ARBA" id="ARBA00038157"/>
    </source>
</evidence>
<keyword evidence="6" id="KW-1185">Reference proteome</keyword>
<dbReference type="FunFam" id="3.20.20.100:FF:000008">
    <property type="entry name" value="Aldo/keto reductase family oxidoreductase"/>
    <property type="match status" value="1"/>
</dbReference>
<keyword evidence="2" id="KW-0560">Oxidoreductase</keyword>
<comment type="similarity">
    <text evidence="3">Belongs to the aldo/keto reductase family. Aldo/keto reductase 2 subfamily.</text>
</comment>
<dbReference type="SUPFAM" id="SSF51430">
    <property type="entry name" value="NAD(P)-linked oxidoreductase"/>
    <property type="match status" value="1"/>
</dbReference>
<evidence type="ECO:0000313" key="5">
    <source>
        <dbReference type="EMBL" id="ASW43051.1"/>
    </source>
</evidence>